<feature type="transmembrane region" description="Helical" evidence="6">
    <location>
        <begin position="321"/>
        <end position="339"/>
    </location>
</feature>
<dbReference type="PROSITE" id="PS50850">
    <property type="entry name" value="MFS"/>
    <property type="match status" value="1"/>
</dbReference>
<reference evidence="8 9" key="1">
    <citation type="submission" date="2017-08" db="EMBL/GenBank/DDBJ databases">
        <authorList>
            <person name="Park S.-J."/>
            <person name="Kim H."/>
        </authorList>
    </citation>
    <scope>NUCLEOTIDE SEQUENCE [LARGE SCALE GENOMIC DNA]</scope>
    <source>
        <strain evidence="9">ye3</strain>
    </source>
</reference>
<feature type="domain" description="Major facilitator superfamily (MFS) profile" evidence="7">
    <location>
        <begin position="1"/>
        <end position="480"/>
    </location>
</feature>
<evidence type="ECO:0000256" key="3">
    <source>
        <dbReference type="ARBA" id="ARBA00022692"/>
    </source>
</evidence>
<organism evidence="8 9">
    <name type="scientific">Pollutimonas thiosulfatoxidans</name>
    <dbReference type="NCBI Taxonomy" id="2028345"/>
    <lineage>
        <taxon>Bacteria</taxon>
        <taxon>Pseudomonadati</taxon>
        <taxon>Pseudomonadota</taxon>
        <taxon>Betaproteobacteria</taxon>
        <taxon>Burkholderiales</taxon>
        <taxon>Alcaligenaceae</taxon>
        <taxon>Pollutimonas</taxon>
    </lineage>
</organism>
<feature type="transmembrane region" description="Helical" evidence="6">
    <location>
        <begin position="345"/>
        <end position="370"/>
    </location>
</feature>
<dbReference type="InterPro" id="IPR020846">
    <property type="entry name" value="MFS_dom"/>
</dbReference>
<keyword evidence="4 6" id="KW-1133">Transmembrane helix</keyword>
<dbReference type="SUPFAM" id="SSF103473">
    <property type="entry name" value="MFS general substrate transporter"/>
    <property type="match status" value="1"/>
</dbReference>
<feature type="transmembrane region" description="Helical" evidence="6">
    <location>
        <begin position="152"/>
        <end position="171"/>
    </location>
</feature>
<feature type="transmembrane region" description="Helical" evidence="6">
    <location>
        <begin position="65"/>
        <end position="91"/>
    </location>
</feature>
<name>A0A451FSJ0_9BURK</name>
<dbReference type="GO" id="GO:0022857">
    <property type="term" value="F:transmembrane transporter activity"/>
    <property type="evidence" value="ECO:0007669"/>
    <property type="project" value="InterPro"/>
</dbReference>
<protein>
    <submittedName>
        <fullName evidence="8">MFS transporter</fullName>
    </submittedName>
</protein>
<dbReference type="Gene3D" id="1.20.1250.20">
    <property type="entry name" value="MFS general substrate transporter like domains"/>
    <property type="match status" value="1"/>
</dbReference>
<dbReference type="GO" id="GO:0012505">
    <property type="term" value="C:endomembrane system"/>
    <property type="evidence" value="ECO:0007669"/>
    <property type="project" value="UniProtKB-SubCell"/>
</dbReference>
<dbReference type="EMBL" id="CP022987">
    <property type="protein sequence ID" value="QAA95426.1"/>
    <property type="molecule type" value="Genomic_DNA"/>
</dbReference>
<dbReference type="PANTHER" id="PTHR23501:SF191">
    <property type="entry name" value="VACUOLAR BASIC AMINO ACID TRANSPORTER 4"/>
    <property type="match status" value="1"/>
</dbReference>
<feature type="transmembrane region" description="Helical" evidence="6">
    <location>
        <begin position="464"/>
        <end position="489"/>
    </location>
</feature>
<accession>A0A451FSJ0</accession>
<evidence type="ECO:0000256" key="1">
    <source>
        <dbReference type="ARBA" id="ARBA00004127"/>
    </source>
</evidence>
<evidence type="ECO:0000313" key="8">
    <source>
        <dbReference type="EMBL" id="QAA95426.1"/>
    </source>
</evidence>
<dbReference type="GO" id="GO:0005886">
    <property type="term" value="C:plasma membrane"/>
    <property type="evidence" value="ECO:0007669"/>
    <property type="project" value="TreeGrafter"/>
</dbReference>
<keyword evidence="5 6" id="KW-0472">Membrane</keyword>
<feature type="transmembrane region" description="Helical" evidence="6">
    <location>
        <begin position="391"/>
        <end position="410"/>
    </location>
</feature>
<sequence length="513" mass="55209">MLGLCFVTMMVAVDQTVVGTALPTIVAELNGFKLYAWVASSYLLASVITIPIFGRLGDYYGRKPFVVASIVVFTIASILCGMSNTMLQLVLARGLQGVGGGMLIGTAFACVPDLFPDSHVRLRWQILLSSAFGIANAFGPSLGGLLTQNAGWRSVFYVNVPIGIASLFFIWRFLPHIRQVQTGAIHLDWQGAILVALGLGGLQMFVQFLPQQGANLPMVLLGLGTLLVFAALVYWEKRCPQPLIPLDMFKNKSLAALFSMSVFVGFIMFALLFYLPLLMQGGFGANPQQVGLLITPLVVCITIGSVLNARIIVRLSRPNHMLYAGFALLVVACATLSSAQHTTPVPLLIAYMVMAGLGLGFVMPNLTVFAQETAGRSLLGISTAMLQSMRMIGGMLGTAIVGTVVSHYYVESVRKAVPQGEGTTWIAQLEDPQVLVNHAIQSDFMGALFRQGLNGESFIELARLALVSAIHSGLFLAMLVAIVALVWVYRLPRVTLSRSAGSAVQPRTEKPLE</sequence>
<evidence type="ECO:0000259" key="7">
    <source>
        <dbReference type="PROSITE" id="PS50850"/>
    </source>
</evidence>
<dbReference type="AlphaFoldDB" id="A0A451FSJ0"/>
<comment type="subcellular location">
    <subcellularLocation>
        <location evidence="1">Endomembrane system</location>
        <topology evidence="1">Multi-pass membrane protein</topology>
    </subcellularLocation>
</comment>
<dbReference type="InterPro" id="IPR011701">
    <property type="entry name" value="MFS"/>
</dbReference>
<feature type="transmembrane region" description="Helical" evidence="6">
    <location>
        <begin position="192"/>
        <end position="210"/>
    </location>
</feature>
<keyword evidence="3 6" id="KW-0812">Transmembrane</keyword>
<evidence type="ECO:0000256" key="4">
    <source>
        <dbReference type="ARBA" id="ARBA00022989"/>
    </source>
</evidence>
<feature type="transmembrane region" description="Helical" evidence="6">
    <location>
        <begin position="127"/>
        <end position="146"/>
    </location>
</feature>
<keyword evidence="2" id="KW-0813">Transport</keyword>
<dbReference type="Pfam" id="PF07690">
    <property type="entry name" value="MFS_1"/>
    <property type="match status" value="1"/>
</dbReference>
<feature type="transmembrane region" description="Helical" evidence="6">
    <location>
        <begin position="256"/>
        <end position="278"/>
    </location>
</feature>
<keyword evidence="9" id="KW-1185">Reference proteome</keyword>
<feature type="transmembrane region" description="Helical" evidence="6">
    <location>
        <begin position="97"/>
        <end position="115"/>
    </location>
</feature>
<feature type="transmembrane region" description="Helical" evidence="6">
    <location>
        <begin position="290"/>
        <end position="309"/>
    </location>
</feature>
<dbReference type="PANTHER" id="PTHR23501">
    <property type="entry name" value="MAJOR FACILITATOR SUPERFAMILY"/>
    <property type="match status" value="1"/>
</dbReference>
<evidence type="ECO:0000256" key="5">
    <source>
        <dbReference type="ARBA" id="ARBA00023136"/>
    </source>
</evidence>
<feature type="transmembrane region" description="Helical" evidence="6">
    <location>
        <begin position="35"/>
        <end position="53"/>
    </location>
</feature>
<dbReference type="Gene3D" id="1.20.1720.10">
    <property type="entry name" value="Multidrug resistance protein D"/>
    <property type="match status" value="1"/>
</dbReference>
<feature type="transmembrane region" description="Helical" evidence="6">
    <location>
        <begin position="216"/>
        <end position="235"/>
    </location>
</feature>
<evidence type="ECO:0000313" key="9">
    <source>
        <dbReference type="Proteomes" id="UP000283474"/>
    </source>
</evidence>
<dbReference type="KEGG" id="pus:CKA81_02530"/>
<dbReference type="InterPro" id="IPR036259">
    <property type="entry name" value="MFS_trans_sf"/>
</dbReference>
<evidence type="ECO:0000256" key="2">
    <source>
        <dbReference type="ARBA" id="ARBA00022448"/>
    </source>
</evidence>
<proteinExistence type="predicted"/>
<dbReference type="OrthoDB" id="9807274at2"/>
<dbReference type="Proteomes" id="UP000283474">
    <property type="component" value="Chromosome"/>
</dbReference>
<evidence type="ECO:0000256" key="6">
    <source>
        <dbReference type="SAM" id="Phobius"/>
    </source>
</evidence>
<gene>
    <name evidence="8" type="ORF">CKA81_02530</name>
</gene>